<evidence type="ECO:0000256" key="1">
    <source>
        <dbReference type="ARBA" id="ARBA00023015"/>
    </source>
</evidence>
<organism evidence="4">
    <name type="scientific">Megaviridae environmental sample</name>
    <dbReference type="NCBI Taxonomy" id="1737588"/>
    <lineage>
        <taxon>Viruses</taxon>
        <taxon>Varidnaviria</taxon>
        <taxon>Bamfordvirae</taxon>
        <taxon>Nucleocytoviricota</taxon>
        <taxon>Megaviricetes</taxon>
        <taxon>Imitervirales</taxon>
        <taxon>Mimiviridae</taxon>
        <taxon>environmental samples</taxon>
    </lineage>
</organism>
<dbReference type="GO" id="GO:0097550">
    <property type="term" value="C:transcription preinitiation complex"/>
    <property type="evidence" value="ECO:0007669"/>
    <property type="project" value="TreeGrafter"/>
</dbReference>
<dbReference type="PANTHER" id="PTHR11618">
    <property type="entry name" value="TRANSCRIPTION INITIATION FACTOR IIB-RELATED"/>
    <property type="match status" value="1"/>
</dbReference>
<proteinExistence type="predicted"/>
<dbReference type="Gene3D" id="1.10.472.10">
    <property type="entry name" value="Cyclin-like"/>
    <property type="match status" value="1"/>
</dbReference>
<keyword evidence="1" id="KW-0805">Transcription regulation</keyword>
<evidence type="ECO:0000313" key="4">
    <source>
        <dbReference type="EMBL" id="QFG74665.1"/>
    </source>
</evidence>
<dbReference type="InterPro" id="IPR000812">
    <property type="entry name" value="TFIIB"/>
</dbReference>
<dbReference type="InterPro" id="IPR013150">
    <property type="entry name" value="TFIIB_cyclin"/>
</dbReference>
<reference evidence="4" key="1">
    <citation type="journal article" date="2019" name="Philos. Trans. R. Soc. Lond., B, Biol. Sci.">
        <title>Targeted metagenomic recovery of four divergent viruses reveals shared and distinctive characteristics of giant viruses of marine eukaryotes.</title>
        <authorList>
            <person name="Needham D.M."/>
            <person name="Poirier C."/>
            <person name="Hehenberger E."/>
            <person name="Jimenez V."/>
            <person name="Swalwell J.E."/>
            <person name="Santoro A.E."/>
            <person name="Worden A.Z."/>
        </authorList>
    </citation>
    <scope>NUCLEOTIDE SEQUENCE</scope>
    <source>
        <strain evidence="4">MPacV-611</strain>
    </source>
</reference>
<dbReference type="PANTHER" id="PTHR11618:SF13">
    <property type="entry name" value="TRANSCRIPTION INITIATION FACTOR IIB"/>
    <property type="match status" value="1"/>
</dbReference>
<dbReference type="SUPFAM" id="SSF57783">
    <property type="entry name" value="Zinc beta-ribbon"/>
    <property type="match status" value="1"/>
</dbReference>
<accession>A0A5J6VKN9</accession>
<dbReference type="InterPro" id="IPR036915">
    <property type="entry name" value="Cyclin-like_sf"/>
</dbReference>
<dbReference type="PRINTS" id="PR00685">
    <property type="entry name" value="TIFACTORIIB"/>
</dbReference>
<evidence type="ECO:0000259" key="3">
    <source>
        <dbReference type="Pfam" id="PF00382"/>
    </source>
</evidence>
<keyword evidence="2" id="KW-0804">Transcription</keyword>
<sequence>MTNETLCTEKFLDMSDTDIDNLLFGINLEDSTSNTNNNLCRSCNSDSLVFDTSNGYNICDECGVVNDTILDKHPEFNKEDKSASYGCPTNYFYPKSALGTKIKIKGWNKISSLQRQGQMPYKEKSLMDVLNNIQQKCKNYGITQTIIDSAKILYKKINDSKHTKGRRAGKSRIMRCVNRRSMIAACVFYACKIQNEPRSPKEIADIYDLEIKNVNRGCRKFLDYIDIEQIIDKFSSSQASDFIERFGKKLDLQQKYIDIAKDISINILKLDLASTHEPPSVAAGCILLVSNEHKLKLNKKYISEVFNISDVTISKTYRRLYPYHKIIMNNEITKILLSKKKVEKTTEINITKDNLIISK</sequence>
<dbReference type="GO" id="GO:0017025">
    <property type="term" value="F:TBP-class protein binding"/>
    <property type="evidence" value="ECO:0007669"/>
    <property type="project" value="InterPro"/>
</dbReference>
<evidence type="ECO:0000256" key="2">
    <source>
        <dbReference type="ARBA" id="ARBA00023163"/>
    </source>
</evidence>
<feature type="domain" description="Transcription factor TFIIB cyclin-like" evidence="3">
    <location>
        <begin position="237"/>
        <end position="321"/>
    </location>
</feature>
<name>A0A5J6VKN9_9VIRU</name>
<dbReference type="EMBL" id="MN448289">
    <property type="protein sequence ID" value="QFG74665.1"/>
    <property type="molecule type" value="Genomic_DNA"/>
</dbReference>
<dbReference type="CDD" id="cd00043">
    <property type="entry name" value="CYCLIN_SF"/>
    <property type="match status" value="1"/>
</dbReference>
<dbReference type="Pfam" id="PF00382">
    <property type="entry name" value="TFIIB"/>
    <property type="match status" value="2"/>
</dbReference>
<protein>
    <submittedName>
        <fullName evidence="4">Transcription factor TFIIB repeat</fullName>
    </submittedName>
</protein>
<dbReference type="GO" id="GO:0070897">
    <property type="term" value="P:transcription preinitiation complex assembly"/>
    <property type="evidence" value="ECO:0007669"/>
    <property type="project" value="InterPro"/>
</dbReference>
<dbReference type="SUPFAM" id="SSF47954">
    <property type="entry name" value="Cyclin-like"/>
    <property type="match status" value="2"/>
</dbReference>
<dbReference type="Gene3D" id="1.10.472.170">
    <property type="match status" value="1"/>
</dbReference>
<feature type="domain" description="Transcription factor TFIIB cyclin-like" evidence="3">
    <location>
        <begin position="123"/>
        <end position="216"/>
    </location>
</feature>